<feature type="transmembrane region" description="Helical" evidence="8">
    <location>
        <begin position="451"/>
        <end position="476"/>
    </location>
</feature>
<dbReference type="RefSeq" id="WP_185381182.1">
    <property type="nucleotide sequence ID" value="NZ_JAASTW010000011.1"/>
</dbReference>
<keyword evidence="5 8" id="KW-0812">Transmembrane</keyword>
<evidence type="ECO:0000256" key="6">
    <source>
        <dbReference type="ARBA" id="ARBA00022989"/>
    </source>
</evidence>
<evidence type="ECO:0000313" key="10">
    <source>
        <dbReference type="EMBL" id="MBC1489261.1"/>
    </source>
</evidence>
<dbReference type="InterPro" id="IPR050297">
    <property type="entry name" value="LipidA_mod_glycosyltrf_83"/>
</dbReference>
<evidence type="ECO:0000313" key="11">
    <source>
        <dbReference type="Proteomes" id="UP000561617"/>
    </source>
</evidence>
<dbReference type="EMBL" id="JAASTW010000011">
    <property type="protein sequence ID" value="MBC1489261.1"/>
    <property type="molecule type" value="Genomic_DNA"/>
</dbReference>
<feature type="transmembrane region" description="Helical" evidence="8">
    <location>
        <begin position="488"/>
        <end position="512"/>
    </location>
</feature>
<feature type="transmembrane region" description="Helical" evidence="8">
    <location>
        <begin position="672"/>
        <end position="692"/>
    </location>
</feature>
<feature type="domain" description="Glycosyltransferase RgtA/B/C/D-like" evidence="9">
    <location>
        <begin position="153"/>
        <end position="282"/>
    </location>
</feature>
<comment type="caution">
    <text evidence="10">The sequence shown here is derived from an EMBL/GenBank/DDBJ whole genome shotgun (WGS) entry which is preliminary data.</text>
</comment>
<proteinExistence type="predicted"/>
<reference evidence="10 11" key="1">
    <citation type="submission" date="2020-03" db="EMBL/GenBank/DDBJ databases">
        <title>Soil Listeria distribution.</title>
        <authorList>
            <person name="Liao J."/>
            <person name="Wiedmann M."/>
        </authorList>
    </citation>
    <scope>NUCLEOTIDE SEQUENCE [LARGE SCALE GENOMIC DNA]</scope>
    <source>
        <strain evidence="10 11">FSL L7-1554</strain>
    </source>
</reference>
<evidence type="ECO:0000256" key="7">
    <source>
        <dbReference type="ARBA" id="ARBA00023136"/>
    </source>
</evidence>
<comment type="subcellular location">
    <subcellularLocation>
        <location evidence="1">Cell membrane</location>
        <topology evidence="1">Multi-pass membrane protein</topology>
    </subcellularLocation>
</comment>
<dbReference type="GO" id="GO:0016763">
    <property type="term" value="F:pentosyltransferase activity"/>
    <property type="evidence" value="ECO:0007669"/>
    <property type="project" value="TreeGrafter"/>
</dbReference>
<evidence type="ECO:0000259" key="9">
    <source>
        <dbReference type="Pfam" id="PF13231"/>
    </source>
</evidence>
<dbReference type="Proteomes" id="UP000561617">
    <property type="component" value="Unassembled WGS sequence"/>
</dbReference>
<dbReference type="GO" id="GO:0005886">
    <property type="term" value="C:plasma membrane"/>
    <property type="evidence" value="ECO:0007669"/>
    <property type="project" value="UniProtKB-SubCell"/>
</dbReference>
<keyword evidence="7 8" id="KW-0472">Membrane</keyword>
<keyword evidence="6 8" id="KW-1133">Transmembrane helix</keyword>
<sequence>MKNKLVYIFNAIFILIFGYLLCMSIFKPEFLSFDYPVTLIFMSTSALLVLIGIFQFSSRLNKKGDGFLTIFLLIMIFLSQIYMLASLQMDSFADAFVVKGEALKMLANGGHASVQEYFMMYPNNIFITIIRYWLYSLGGVFGITNTYLLESVFLFICMNITIFVLFWIVRKENGGKYANIYLIIVLLCVPLQGYIWYFYTDTLVLPFAALITLCYYQYTKSKKWWYFIIIGILFAIGYHIKPNVIILLPAMIIHQFFIINWRKVFLNIIILAIFFVSLSSVFTPLSVHYGFKKNAELEFPQTHWVMMGLGDPAGRYNRDDVVYTSQFKTKEEKQEANIKEIKERIKKHGPKGLLELYNNKMLNTWTDGTRAYTWYTNSALDYSEPYNYFFGDKRMLSEMAAQIFHIINLLLICLGALRFYKKREFDISFFINITLIGVWLFHLIWEANQRYILFVTPLMIVSSIYGVKFIIETLYTSKFVLKSKLKKAFLITSFLVFLISSILLVFGGKIIAGDKHDSNNFLIHQSYAHIEVPVTDKQKIEQTFKAKEPFNSVQLSILKKPDNESRYRIKITNESDNKIIYNQVKKGVEFSDSSHYKLVVNENPNVEMTYRIEISEVENSNLNQPLKLGTYIEGNVDLYPFGNLYINGNKKKDQDIGFDVMYTESEPMVSKFTYIMFGLCLVIIFAGTYYIFKRRR</sequence>
<feature type="transmembrane region" description="Helical" evidence="8">
    <location>
        <begin position="7"/>
        <end position="26"/>
    </location>
</feature>
<evidence type="ECO:0000256" key="4">
    <source>
        <dbReference type="ARBA" id="ARBA00022679"/>
    </source>
</evidence>
<dbReference type="AlphaFoldDB" id="A0A7X0X7U9"/>
<keyword evidence="3" id="KW-0328">Glycosyltransferase</keyword>
<dbReference type="PANTHER" id="PTHR33908">
    <property type="entry name" value="MANNOSYLTRANSFERASE YKCB-RELATED"/>
    <property type="match status" value="1"/>
</dbReference>
<evidence type="ECO:0000256" key="3">
    <source>
        <dbReference type="ARBA" id="ARBA00022676"/>
    </source>
</evidence>
<evidence type="ECO:0000256" key="2">
    <source>
        <dbReference type="ARBA" id="ARBA00022475"/>
    </source>
</evidence>
<keyword evidence="2" id="KW-1003">Cell membrane</keyword>
<feature type="transmembrane region" description="Helical" evidence="8">
    <location>
        <begin position="224"/>
        <end position="252"/>
    </location>
</feature>
<feature type="transmembrane region" description="Helical" evidence="8">
    <location>
        <begin position="399"/>
        <end position="420"/>
    </location>
</feature>
<feature type="transmembrane region" description="Helical" evidence="8">
    <location>
        <begin position="264"/>
        <end position="282"/>
    </location>
</feature>
<dbReference type="PANTHER" id="PTHR33908:SF11">
    <property type="entry name" value="MEMBRANE PROTEIN"/>
    <property type="match status" value="1"/>
</dbReference>
<protein>
    <recommendedName>
        <fullName evidence="9">Glycosyltransferase RgtA/B/C/D-like domain-containing protein</fullName>
    </recommendedName>
</protein>
<dbReference type="Pfam" id="PF13231">
    <property type="entry name" value="PMT_2"/>
    <property type="match status" value="1"/>
</dbReference>
<evidence type="ECO:0000256" key="1">
    <source>
        <dbReference type="ARBA" id="ARBA00004651"/>
    </source>
</evidence>
<keyword evidence="4" id="KW-0808">Transferase</keyword>
<evidence type="ECO:0000256" key="5">
    <source>
        <dbReference type="ARBA" id="ARBA00022692"/>
    </source>
</evidence>
<name>A0A7X0X7U9_9LIST</name>
<feature type="transmembrane region" description="Helical" evidence="8">
    <location>
        <begin position="32"/>
        <end position="54"/>
    </location>
</feature>
<accession>A0A7X0X7U9</accession>
<organism evidence="10 11">
    <name type="scientific">Listeria immobilis</name>
    <dbReference type="NCBI Taxonomy" id="2713502"/>
    <lineage>
        <taxon>Bacteria</taxon>
        <taxon>Bacillati</taxon>
        <taxon>Bacillota</taxon>
        <taxon>Bacilli</taxon>
        <taxon>Bacillales</taxon>
        <taxon>Listeriaceae</taxon>
        <taxon>Listeria</taxon>
    </lineage>
</organism>
<feature type="transmembrane region" description="Helical" evidence="8">
    <location>
        <begin position="66"/>
        <end position="85"/>
    </location>
</feature>
<evidence type="ECO:0000256" key="8">
    <source>
        <dbReference type="SAM" id="Phobius"/>
    </source>
</evidence>
<gene>
    <name evidence="10" type="ORF">HCJ38_09660</name>
</gene>
<feature type="transmembrane region" description="Helical" evidence="8">
    <location>
        <begin position="147"/>
        <end position="168"/>
    </location>
</feature>
<dbReference type="InterPro" id="IPR038731">
    <property type="entry name" value="RgtA/B/C-like"/>
</dbReference>
<dbReference type="GO" id="GO:0009103">
    <property type="term" value="P:lipopolysaccharide biosynthetic process"/>
    <property type="evidence" value="ECO:0007669"/>
    <property type="project" value="UniProtKB-ARBA"/>
</dbReference>
<feature type="transmembrane region" description="Helical" evidence="8">
    <location>
        <begin position="427"/>
        <end position="445"/>
    </location>
</feature>
<feature type="transmembrane region" description="Helical" evidence="8">
    <location>
        <begin position="180"/>
        <end position="197"/>
    </location>
</feature>